<organism evidence="3 4">
    <name type="scientific">Oceanobacillus sojae</name>
    <dbReference type="NCBI Taxonomy" id="582851"/>
    <lineage>
        <taxon>Bacteria</taxon>
        <taxon>Bacillati</taxon>
        <taxon>Bacillota</taxon>
        <taxon>Bacilli</taxon>
        <taxon>Bacillales</taxon>
        <taxon>Bacillaceae</taxon>
        <taxon>Oceanobacillus</taxon>
    </lineage>
</organism>
<dbReference type="InterPro" id="IPR050712">
    <property type="entry name" value="NAD(P)H-dep_reductase"/>
</dbReference>
<dbReference type="SUPFAM" id="SSF52218">
    <property type="entry name" value="Flavoproteins"/>
    <property type="match status" value="1"/>
</dbReference>
<comment type="similarity">
    <text evidence="1">Belongs to the azoreductase type 2 family.</text>
</comment>
<dbReference type="InterPro" id="IPR005025">
    <property type="entry name" value="FMN_Rdtase-like_dom"/>
</dbReference>
<dbReference type="RefSeq" id="WP_147210874.1">
    <property type="nucleotide sequence ID" value="NZ_BJYM01000010.1"/>
</dbReference>
<feature type="domain" description="NADPH-dependent FMN reductase-like" evidence="2">
    <location>
        <begin position="5"/>
        <end position="146"/>
    </location>
</feature>
<dbReference type="GO" id="GO:0016491">
    <property type="term" value="F:oxidoreductase activity"/>
    <property type="evidence" value="ECO:0007669"/>
    <property type="project" value="InterPro"/>
</dbReference>
<evidence type="ECO:0000256" key="1">
    <source>
        <dbReference type="ARBA" id="ARBA00009428"/>
    </source>
</evidence>
<name>A0A511ZKG5_9BACI</name>
<dbReference type="GO" id="GO:0005829">
    <property type="term" value="C:cytosol"/>
    <property type="evidence" value="ECO:0007669"/>
    <property type="project" value="TreeGrafter"/>
</dbReference>
<dbReference type="STRING" id="582851.GCA_900162665_03934"/>
<sequence length="202" mass="22954">MKNFISILGSNSDYSTNRLLLQFIQKHFKDQANIEIFEIKNLPAFNKPEDRKAPHEVQELADKIREADGVIISSPEYNHSVPAALKSTLEWLSYTNQALIDKPVMLTGASYGKLGSSRAQSHLRQMLDAPELKARIMPSSEFLIGYSLQAFDDNGNLTDQRKIEALERIFNDFVHFVDITNQLVNANESHQKQAPSYSWEAK</sequence>
<dbReference type="GO" id="GO:0010181">
    <property type="term" value="F:FMN binding"/>
    <property type="evidence" value="ECO:0007669"/>
    <property type="project" value="TreeGrafter"/>
</dbReference>
<dbReference type="Proteomes" id="UP000321558">
    <property type="component" value="Unassembled WGS sequence"/>
</dbReference>
<dbReference type="InterPro" id="IPR029039">
    <property type="entry name" value="Flavoprotein-like_sf"/>
</dbReference>
<gene>
    <name evidence="3" type="ORF">OSO01_26650</name>
</gene>
<dbReference type="AlphaFoldDB" id="A0A511ZKG5"/>
<dbReference type="OrthoDB" id="9769774at2"/>
<dbReference type="Pfam" id="PF03358">
    <property type="entry name" value="FMN_red"/>
    <property type="match status" value="1"/>
</dbReference>
<protein>
    <submittedName>
        <fullName evidence="3">FMN reductase</fullName>
    </submittedName>
</protein>
<evidence type="ECO:0000313" key="4">
    <source>
        <dbReference type="Proteomes" id="UP000321558"/>
    </source>
</evidence>
<keyword evidence="4" id="KW-1185">Reference proteome</keyword>
<evidence type="ECO:0000259" key="2">
    <source>
        <dbReference type="Pfam" id="PF03358"/>
    </source>
</evidence>
<accession>A0A511ZKG5</accession>
<dbReference type="PANTHER" id="PTHR30543:SF21">
    <property type="entry name" value="NAD(P)H-DEPENDENT FMN REDUCTASE LOT6"/>
    <property type="match status" value="1"/>
</dbReference>
<evidence type="ECO:0000313" key="3">
    <source>
        <dbReference type="EMBL" id="GEN87926.1"/>
    </source>
</evidence>
<dbReference type="EMBL" id="BJYM01000010">
    <property type="protein sequence ID" value="GEN87926.1"/>
    <property type="molecule type" value="Genomic_DNA"/>
</dbReference>
<dbReference type="Gene3D" id="3.40.50.360">
    <property type="match status" value="1"/>
</dbReference>
<comment type="caution">
    <text evidence="3">The sequence shown here is derived from an EMBL/GenBank/DDBJ whole genome shotgun (WGS) entry which is preliminary data.</text>
</comment>
<reference evidence="3 4" key="1">
    <citation type="submission" date="2019-07" db="EMBL/GenBank/DDBJ databases">
        <title>Whole genome shotgun sequence of Oceanobacillus sojae NBRC 105379.</title>
        <authorList>
            <person name="Hosoyama A."/>
            <person name="Uohara A."/>
            <person name="Ohji S."/>
            <person name="Ichikawa N."/>
        </authorList>
    </citation>
    <scope>NUCLEOTIDE SEQUENCE [LARGE SCALE GENOMIC DNA]</scope>
    <source>
        <strain evidence="3 4">NBRC 105379</strain>
    </source>
</reference>
<dbReference type="PANTHER" id="PTHR30543">
    <property type="entry name" value="CHROMATE REDUCTASE"/>
    <property type="match status" value="1"/>
</dbReference>
<proteinExistence type="inferred from homology"/>